<dbReference type="EMBL" id="CAKKTJ010000212">
    <property type="protein sequence ID" value="CAH0478064.1"/>
    <property type="molecule type" value="Genomic_DNA"/>
</dbReference>
<accession>A0AAU9L032</accession>
<evidence type="ECO:0000313" key="1">
    <source>
        <dbReference type="EMBL" id="CAH0478064.1"/>
    </source>
</evidence>
<reference evidence="1 3" key="1">
    <citation type="submission" date="2021-11" db="EMBL/GenBank/DDBJ databases">
        <authorList>
            <person name="Islam A."/>
            <person name="Islam S."/>
            <person name="Flora M.S."/>
            <person name="Rahman M."/>
            <person name="Ziaur R.M."/>
            <person name="Epstein J.H."/>
            <person name="Hassan M."/>
            <person name="Klassen M."/>
            <person name="Woodard K."/>
            <person name="Webb A."/>
            <person name="Webby R.J."/>
            <person name="El Zowalaty M.E."/>
        </authorList>
    </citation>
    <scope>NUCLEOTIDE SEQUENCE</scope>
    <source>
        <strain evidence="2">Pbs1</strain>
        <strain evidence="1">Pbs3</strain>
    </source>
</reference>
<evidence type="ECO:0000313" key="4">
    <source>
        <dbReference type="Proteomes" id="UP001160483"/>
    </source>
</evidence>
<proteinExistence type="predicted"/>
<evidence type="ECO:0000313" key="3">
    <source>
        <dbReference type="Proteomes" id="UP001158986"/>
    </source>
</evidence>
<evidence type="ECO:0008006" key="5">
    <source>
        <dbReference type="Google" id="ProtNLM"/>
    </source>
</evidence>
<comment type="caution">
    <text evidence="1">The sequence shown here is derived from an EMBL/GenBank/DDBJ whole genome shotgun (WGS) entry which is preliminary data.</text>
</comment>
<organism evidence="1 4">
    <name type="scientific">Peronospora belbahrii</name>
    <dbReference type="NCBI Taxonomy" id="622444"/>
    <lineage>
        <taxon>Eukaryota</taxon>
        <taxon>Sar</taxon>
        <taxon>Stramenopiles</taxon>
        <taxon>Oomycota</taxon>
        <taxon>Peronosporomycetes</taxon>
        <taxon>Peronosporales</taxon>
        <taxon>Peronosporaceae</taxon>
        <taxon>Peronospora</taxon>
    </lineage>
</organism>
<evidence type="ECO:0000313" key="2">
    <source>
        <dbReference type="EMBL" id="CAH0514643.1"/>
    </source>
</evidence>
<gene>
    <name evidence="2" type="ORF">PBS001_LOCUS1385</name>
    <name evidence="1" type="ORF">PBS003_LOCUS4780</name>
</gene>
<dbReference type="Proteomes" id="UP001158986">
    <property type="component" value="Unassembled WGS sequence"/>
</dbReference>
<dbReference type="Proteomes" id="UP001160483">
    <property type="component" value="Unassembled WGS sequence"/>
</dbReference>
<name>A0AAU9L032_9STRA</name>
<sequence length="77" mass="8794">MTQRRINHQGKEATDREVCDVDDTVASRSVFRRTAPNASALQSIMLGTARSRDRMDECERARAKKKLEHLNATVKKH</sequence>
<protein>
    <recommendedName>
        <fullName evidence="5">BHLH domain-containing protein</fullName>
    </recommendedName>
</protein>
<keyword evidence="3" id="KW-1185">Reference proteome</keyword>
<dbReference type="EMBL" id="CAKLCB010000080">
    <property type="protein sequence ID" value="CAH0514643.1"/>
    <property type="molecule type" value="Genomic_DNA"/>
</dbReference>
<dbReference type="AlphaFoldDB" id="A0AAU9L032"/>